<dbReference type="InterPro" id="IPR006058">
    <property type="entry name" value="2Fe2S_fd_BS"/>
</dbReference>
<dbReference type="InterPro" id="IPR036010">
    <property type="entry name" value="2Fe-2S_ferredoxin-like_sf"/>
</dbReference>
<proteinExistence type="inferred from homology"/>
<feature type="domain" description="2Fe-2S ferredoxin-type" evidence="7">
    <location>
        <begin position="22"/>
        <end position="124"/>
    </location>
</feature>
<evidence type="ECO:0000259" key="7">
    <source>
        <dbReference type="PROSITE" id="PS51085"/>
    </source>
</evidence>
<dbReference type="InterPro" id="IPR017896">
    <property type="entry name" value="4Fe4S_Fe-S-bd"/>
</dbReference>
<comment type="cofactor">
    <cofactor evidence="6">
        <name>[2Fe-2S] cluster</name>
        <dbReference type="ChEBI" id="CHEBI:190135"/>
    </cofactor>
</comment>
<evidence type="ECO:0000256" key="5">
    <source>
        <dbReference type="ARBA" id="ARBA00023014"/>
    </source>
</evidence>
<dbReference type="InterPro" id="IPR012675">
    <property type="entry name" value="Beta-grasp_dom_sf"/>
</dbReference>
<keyword evidence="5" id="KW-0411">Iron-sulfur</keyword>
<evidence type="ECO:0000259" key="8">
    <source>
        <dbReference type="PROSITE" id="PS51379"/>
    </source>
</evidence>
<dbReference type="PANTHER" id="PTHR11921:SF41">
    <property type="entry name" value="SUCCINATE DEHYDROGENASE"/>
    <property type="match status" value="1"/>
</dbReference>
<keyword evidence="4" id="KW-0408">Iron</keyword>
<evidence type="ECO:0000256" key="1">
    <source>
        <dbReference type="ARBA" id="ARBA00001927"/>
    </source>
</evidence>
<dbReference type="InterPro" id="IPR025192">
    <property type="entry name" value="Succ_DH/fum_Rdtase_N"/>
</dbReference>
<dbReference type="InterPro" id="IPR050573">
    <property type="entry name" value="SDH/FRD_Iron-Sulfur"/>
</dbReference>
<dbReference type="Gene3D" id="3.10.20.30">
    <property type="match status" value="1"/>
</dbReference>
<dbReference type="STRING" id="1313172.YM304_07490"/>
<evidence type="ECO:0000256" key="4">
    <source>
        <dbReference type="ARBA" id="ARBA00023004"/>
    </source>
</evidence>
<name>A0A2G6KH04_9ACTN</name>
<accession>A0A2G6KH04</accession>
<evidence type="ECO:0000256" key="6">
    <source>
        <dbReference type="ARBA" id="ARBA00034078"/>
    </source>
</evidence>
<keyword evidence="3" id="KW-0479">Metal-binding</keyword>
<dbReference type="InterPro" id="IPR001041">
    <property type="entry name" value="2Fe-2S_ferredoxin-type"/>
</dbReference>
<dbReference type="SUPFAM" id="SSF46548">
    <property type="entry name" value="alpha-helical ferredoxin"/>
    <property type="match status" value="1"/>
</dbReference>
<dbReference type="PROSITE" id="PS51379">
    <property type="entry name" value="4FE4S_FER_2"/>
    <property type="match status" value="1"/>
</dbReference>
<feature type="domain" description="4Fe-4S ferredoxin-type" evidence="8">
    <location>
        <begin position="171"/>
        <end position="200"/>
    </location>
</feature>
<dbReference type="GO" id="GO:0046872">
    <property type="term" value="F:metal ion binding"/>
    <property type="evidence" value="ECO:0007669"/>
    <property type="project" value="UniProtKB-KW"/>
</dbReference>
<evidence type="ECO:0000313" key="10">
    <source>
        <dbReference type="Proteomes" id="UP000230914"/>
    </source>
</evidence>
<dbReference type="Pfam" id="PF13085">
    <property type="entry name" value="Fer2_3"/>
    <property type="match status" value="1"/>
</dbReference>
<gene>
    <name evidence="9" type="ORF">CSA55_00390</name>
</gene>
<organism evidence="9 10">
    <name type="scientific">Ilumatobacter coccineus</name>
    <dbReference type="NCBI Taxonomy" id="467094"/>
    <lineage>
        <taxon>Bacteria</taxon>
        <taxon>Bacillati</taxon>
        <taxon>Actinomycetota</taxon>
        <taxon>Acidimicrobiia</taxon>
        <taxon>Acidimicrobiales</taxon>
        <taxon>Ilumatobacteraceae</taxon>
        <taxon>Ilumatobacter</taxon>
    </lineage>
</organism>
<dbReference type="Pfam" id="PF12838">
    <property type="entry name" value="Fer4_7"/>
    <property type="match status" value="1"/>
</dbReference>
<dbReference type="Gene3D" id="1.10.1060.10">
    <property type="entry name" value="Alpha-helical ferredoxin"/>
    <property type="match status" value="1"/>
</dbReference>
<dbReference type="InterPro" id="IPR009051">
    <property type="entry name" value="Helical_ferredxn"/>
</dbReference>
<dbReference type="GO" id="GO:0022904">
    <property type="term" value="P:respiratory electron transport chain"/>
    <property type="evidence" value="ECO:0007669"/>
    <property type="project" value="TreeGrafter"/>
</dbReference>
<reference evidence="9 10" key="1">
    <citation type="submission" date="2017-10" db="EMBL/GenBank/DDBJ databases">
        <title>Novel microbial diversity and functional potential in the marine mammal oral microbiome.</title>
        <authorList>
            <person name="Dudek N.K."/>
            <person name="Sun C.L."/>
            <person name="Burstein D."/>
            <person name="Kantor R.S."/>
            <person name="Aliaga Goltsman D.S."/>
            <person name="Bik E.M."/>
            <person name="Thomas B.C."/>
            <person name="Banfield J.F."/>
            <person name="Relman D.A."/>
        </authorList>
    </citation>
    <scope>NUCLEOTIDE SEQUENCE [LARGE SCALE GENOMIC DNA]</scope>
    <source>
        <strain evidence="9">DOLJORAL78_61_10</strain>
    </source>
</reference>
<dbReference type="PROSITE" id="PS00197">
    <property type="entry name" value="2FE2S_FER_1"/>
    <property type="match status" value="1"/>
</dbReference>
<sequence>MKWSTSRPVATSEGARPVSTLNNITLKVWRQDGPNAAGRFESHVIETIPEEASFLEMIDILNERLVESGEESIVFDHDCREGICGTCSLMIDGQAHGPQDGTATCQLHMRKFNSGDTITIEPWRSSAFPVIKDLMTDRSPLDRIVESGGYITAPTGGAPDANLIPIPKPVSDAAMDSAACIGCGACVAACPNGAANLFTAAKISHLNYLPQGQHERFKRVEAMVETMDEHFGSCTNHGECEAACPKSISIDVIAIMNADYAKSKVKNRKMLARR</sequence>
<evidence type="ECO:0000256" key="2">
    <source>
        <dbReference type="ARBA" id="ARBA00009433"/>
    </source>
</evidence>
<dbReference type="GO" id="GO:0009060">
    <property type="term" value="P:aerobic respiration"/>
    <property type="evidence" value="ECO:0007669"/>
    <property type="project" value="TreeGrafter"/>
</dbReference>
<dbReference type="GO" id="GO:0009055">
    <property type="term" value="F:electron transfer activity"/>
    <property type="evidence" value="ECO:0007669"/>
    <property type="project" value="InterPro"/>
</dbReference>
<evidence type="ECO:0000313" key="9">
    <source>
        <dbReference type="EMBL" id="PIE34670.1"/>
    </source>
</evidence>
<comment type="cofactor">
    <cofactor evidence="1">
        <name>[3Fe-4S] cluster</name>
        <dbReference type="ChEBI" id="CHEBI:21137"/>
    </cofactor>
</comment>
<comment type="similarity">
    <text evidence="2">Belongs to the succinate dehydrogenase/fumarate reductase iron-sulfur protein family.</text>
</comment>
<dbReference type="EMBL" id="PDSL01000010">
    <property type="protein sequence ID" value="PIE34670.1"/>
    <property type="molecule type" value="Genomic_DNA"/>
</dbReference>
<dbReference type="Proteomes" id="UP000230914">
    <property type="component" value="Unassembled WGS sequence"/>
</dbReference>
<dbReference type="SUPFAM" id="SSF54292">
    <property type="entry name" value="2Fe-2S ferredoxin-like"/>
    <property type="match status" value="1"/>
</dbReference>
<comment type="caution">
    <text evidence="9">The sequence shown here is derived from an EMBL/GenBank/DDBJ whole genome shotgun (WGS) entry which is preliminary data.</text>
</comment>
<dbReference type="AlphaFoldDB" id="A0A2G6KH04"/>
<protein>
    <submittedName>
        <fullName evidence="9">Succinate dehydrogenase</fullName>
    </submittedName>
</protein>
<dbReference type="PANTHER" id="PTHR11921">
    <property type="entry name" value="SUCCINATE DEHYDROGENASE IRON-SULFUR PROTEIN"/>
    <property type="match status" value="1"/>
</dbReference>
<dbReference type="NCBIfam" id="NF005746">
    <property type="entry name" value="PRK07570.1"/>
    <property type="match status" value="1"/>
</dbReference>
<evidence type="ECO:0000256" key="3">
    <source>
        <dbReference type="ARBA" id="ARBA00022723"/>
    </source>
</evidence>
<dbReference type="GO" id="GO:0051537">
    <property type="term" value="F:2 iron, 2 sulfur cluster binding"/>
    <property type="evidence" value="ECO:0007669"/>
    <property type="project" value="InterPro"/>
</dbReference>
<dbReference type="PROSITE" id="PS51085">
    <property type="entry name" value="2FE2S_FER_2"/>
    <property type="match status" value="1"/>
</dbReference>
<dbReference type="PROSITE" id="PS00198">
    <property type="entry name" value="4FE4S_FER_1"/>
    <property type="match status" value="1"/>
</dbReference>
<dbReference type="InterPro" id="IPR017900">
    <property type="entry name" value="4Fe4S_Fe_S_CS"/>
</dbReference>